<dbReference type="Pfam" id="PF13692">
    <property type="entry name" value="Glyco_trans_1_4"/>
    <property type="match status" value="1"/>
</dbReference>
<sequence length="742" mass="78552">MTRPLPVLFVVPDLAVGGAERHLVSLVSTLDRARVSPSVVCVGEAGALFPQLAAAGVPARALQRRKRAALLAALDLLRLLRRERPGLVVTRGYSADVLARTVALLLGIPASTWVHDSRDHVPRALARRLFDRLANRHSAGVLGLVEAQRPYFARLGWRDDQVCIVPPGVASAPATTPSMTVRGCLGFAPDTEVVVLVARLTHQKDHATALRAFARVRAARARARLLLVGDGPLREDLERLAVELGVSEDVVLTGTRSDIADLLGAADVGLLSSREECAPQALLEAMSSGLPVVATAVGGVPEMVDHGSTGLLVPAGDVGALADALLTVLDDPVRRRELGRAGQRHVARHVDLEVSTRRAENALTRLARPPVRLTLVLDEVDRGGAETVLLALVRALDPARVAVRMICLRRGGELAADFRAAGCPVEVLGRPSRDPRTAAALVRRLYQDADVALVANHHRGAMALTRAAARITGTPDVVTVHTMGPNPPGGRCLPRHVVETLASTRALVVLSQGHERYLGAAEGVGSRPWRSAPVHVIPNGVTVPPPPGRHSPDAVREELGLGMDDVVIATVGRLVPEKDHDTLLRAFAKLAVDHPRARLVVVGAGPREGALRLLAAHLGVDDRVLLTGGRTDVVRLLPAFDVFALSSRTEAFPLAVVEAMHAGLPVVATNCGAVADLVTDGVNGHLVAVGDEAALADRLGGLLRDPAARTALGARSRDRAEAEFTDTAMAERYTRLVEGLVR</sequence>
<organism evidence="6 7">
    <name type="scientific">Actinomycetospora termitidis</name>
    <dbReference type="NCBI Taxonomy" id="3053470"/>
    <lineage>
        <taxon>Bacteria</taxon>
        <taxon>Bacillati</taxon>
        <taxon>Actinomycetota</taxon>
        <taxon>Actinomycetes</taxon>
        <taxon>Pseudonocardiales</taxon>
        <taxon>Pseudonocardiaceae</taxon>
        <taxon>Actinomycetospora</taxon>
    </lineage>
</organism>
<dbReference type="EC" id="2.4.-.-" evidence="6"/>
<reference evidence="6 7" key="1">
    <citation type="submission" date="2023-06" db="EMBL/GenBank/DDBJ databases">
        <title>Actinomycetospora Odt1-22.</title>
        <authorList>
            <person name="Supong K."/>
        </authorList>
    </citation>
    <scope>NUCLEOTIDE SEQUENCE [LARGE SCALE GENOMIC DNA]</scope>
    <source>
        <strain evidence="6 7">Odt1-22</strain>
    </source>
</reference>
<feature type="domain" description="Glycosyltransferase subfamily 4-like N-terminal" evidence="5">
    <location>
        <begin position="17"/>
        <end position="168"/>
    </location>
</feature>
<evidence type="ECO:0000259" key="5">
    <source>
        <dbReference type="Pfam" id="PF13579"/>
    </source>
</evidence>
<dbReference type="Pfam" id="PF00534">
    <property type="entry name" value="Glycos_transf_1"/>
    <property type="match status" value="1"/>
</dbReference>
<evidence type="ECO:0000259" key="4">
    <source>
        <dbReference type="Pfam" id="PF13439"/>
    </source>
</evidence>
<comment type="caution">
    <text evidence="6">The sequence shown here is derived from an EMBL/GenBank/DDBJ whole genome shotgun (WGS) entry which is preliminary data.</text>
</comment>
<evidence type="ECO:0000313" key="7">
    <source>
        <dbReference type="Proteomes" id="UP001231924"/>
    </source>
</evidence>
<dbReference type="InterPro" id="IPR001296">
    <property type="entry name" value="Glyco_trans_1"/>
</dbReference>
<dbReference type="PANTHER" id="PTHR12526">
    <property type="entry name" value="GLYCOSYLTRANSFERASE"/>
    <property type="match status" value="1"/>
</dbReference>
<evidence type="ECO:0000256" key="2">
    <source>
        <dbReference type="ARBA" id="ARBA00022679"/>
    </source>
</evidence>
<keyword evidence="7" id="KW-1185">Reference proteome</keyword>
<dbReference type="Pfam" id="PF13439">
    <property type="entry name" value="Glyco_transf_4"/>
    <property type="match status" value="1"/>
</dbReference>
<evidence type="ECO:0000313" key="6">
    <source>
        <dbReference type="EMBL" id="MDL5158998.1"/>
    </source>
</evidence>
<name>A0ABT7MI66_9PSEU</name>
<dbReference type="Gene3D" id="3.40.50.2000">
    <property type="entry name" value="Glycogen Phosphorylase B"/>
    <property type="match status" value="4"/>
</dbReference>
<feature type="domain" description="Glycosyl transferase family 1" evidence="3">
    <location>
        <begin position="555"/>
        <end position="718"/>
    </location>
</feature>
<evidence type="ECO:0000256" key="1">
    <source>
        <dbReference type="ARBA" id="ARBA00022676"/>
    </source>
</evidence>
<keyword evidence="1 6" id="KW-0328">Glycosyltransferase</keyword>
<accession>A0ABT7MI66</accession>
<dbReference type="GO" id="GO:0016757">
    <property type="term" value="F:glycosyltransferase activity"/>
    <property type="evidence" value="ECO:0007669"/>
    <property type="project" value="UniProtKB-KW"/>
</dbReference>
<dbReference type="EMBL" id="JASVWF010000006">
    <property type="protein sequence ID" value="MDL5158998.1"/>
    <property type="molecule type" value="Genomic_DNA"/>
</dbReference>
<evidence type="ECO:0000259" key="3">
    <source>
        <dbReference type="Pfam" id="PF00534"/>
    </source>
</evidence>
<keyword evidence="2 6" id="KW-0808">Transferase</keyword>
<feature type="domain" description="Glycosyltransferase subfamily 4-like N-terminal" evidence="4">
    <location>
        <begin position="383"/>
        <end position="541"/>
    </location>
</feature>
<dbReference type="InterPro" id="IPR028098">
    <property type="entry name" value="Glyco_trans_4-like_N"/>
</dbReference>
<protein>
    <submittedName>
        <fullName evidence="6">Glycosyltransferase</fullName>
        <ecNumber evidence="6">2.4.-.-</ecNumber>
    </submittedName>
</protein>
<dbReference type="SUPFAM" id="SSF53756">
    <property type="entry name" value="UDP-Glycosyltransferase/glycogen phosphorylase"/>
    <property type="match status" value="2"/>
</dbReference>
<dbReference type="Pfam" id="PF13579">
    <property type="entry name" value="Glyco_trans_4_4"/>
    <property type="match status" value="1"/>
</dbReference>
<gene>
    <name evidence="6" type="ORF">QRT03_23730</name>
</gene>
<proteinExistence type="predicted"/>
<dbReference type="RefSeq" id="WP_286055563.1">
    <property type="nucleotide sequence ID" value="NZ_JASVWF010000006.1"/>
</dbReference>
<dbReference type="Proteomes" id="UP001231924">
    <property type="component" value="Unassembled WGS sequence"/>
</dbReference>